<gene>
    <name evidence="1" type="ORF">Pint_13838</name>
</gene>
<sequence length="203" mass="23689">MEVEVKLRLKHSKDHHQLLTLLSPFYIKTLHQHNLFFDTPTSSLSSQRAFLRLQFLDKDTRCFISLKAKPTLINGVSRVEEDGEEVDPLMAKDCVQNPMKLFDLKSRVVKRVIEEFGVETKIGWVCLGGFENVREVYEWRGLKLVVDETRYEFGTRYEVECETEDPEKVKRLLKEFLNENGIEYDYSEKSKFAIFQAGNSTPS</sequence>
<evidence type="ECO:0000313" key="2">
    <source>
        <dbReference type="Proteomes" id="UP001163603"/>
    </source>
</evidence>
<proteinExistence type="predicted"/>
<reference evidence="2" key="1">
    <citation type="journal article" date="2023" name="G3 (Bethesda)">
        <title>Genome assembly and association tests identify interacting loci associated with vigor, precocity, and sex in interspecific pistachio rootstocks.</title>
        <authorList>
            <person name="Palmer W."/>
            <person name="Jacygrad E."/>
            <person name="Sagayaradj S."/>
            <person name="Cavanaugh K."/>
            <person name="Han R."/>
            <person name="Bertier L."/>
            <person name="Beede B."/>
            <person name="Kafkas S."/>
            <person name="Golino D."/>
            <person name="Preece J."/>
            <person name="Michelmore R."/>
        </authorList>
    </citation>
    <scope>NUCLEOTIDE SEQUENCE [LARGE SCALE GENOMIC DNA]</scope>
</reference>
<organism evidence="1 2">
    <name type="scientific">Pistacia integerrima</name>
    <dbReference type="NCBI Taxonomy" id="434235"/>
    <lineage>
        <taxon>Eukaryota</taxon>
        <taxon>Viridiplantae</taxon>
        <taxon>Streptophyta</taxon>
        <taxon>Embryophyta</taxon>
        <taxon>Tracheophyta</taxon>
        <taxon>Spermatophyta</taxon>
        <taxon>Magnoliopsida</taxon>
        <taxon>eudicotyledons</taxon>
        <taxon>Gunneridae</taxon>
        <taxon>Pentapetalae</taxon>
        <taxon>rosids</taxon>
        <taxon>malvids</taxon>
        <taxon>Sapindales</taxon>
        <taxon>Anacardiaceae</taxon>
        <taxon>Pistacia</taxon>
    </lineage>
</organism>
<protein>
    <submittedName>
        <fullName evidence="1">Uncharacterized protein</fullName>
    </submittedName>
</protein>
<name>A0ACC0Y955_9ROSI</name>
<dbReference type="EMBL" id="CM047743">
    <property type="protein sequence ID" value="KAJ0031821.1"/>
    <property type="molecule type" value="Genomic_DNA"/>
</dbReference>
<keyword evidence="2" id="KW-1185">Reference proteome</keyword>
<comment type="caution">
    <text evidence="1">The sequence shown here is derived from an EMBL/GenBank/DDBJ whole genome shotgun (WGS) entry which is preliminary data.</text>
</comment>
<accession>A0ACC0Y955</accession>
<dbReference type="Proteomes" id="UP001163603">
    <property type="component" value="Chromosome 8"/>
</dbReference>
<evidence type="ECO:0000313" key="1">
    <source>
        <dbReference type="EMBL" id="KAJ0031821.1"/>
    </source>
</evidence>